<name>A0ABP8H0U0_9SPHI</name>
<proteinExistence type="predicted"/>
<evidence type="ECO:0000313" key="1">
    <source>
        <dbReference type="EMBL" id="GAA4332414.1"/>
    </source>
</evidence>
<organism evidence="1 2">
    <name type="scientific">Mucilaginibacter gynuensis</name>
    <dbReference type="NCBI Taxonomy" id="1302236"/>
    <lineage>
        <taxon>Bacteria</taxon>
        <taxon>Pseudomonadati</taxon>
        <taxon>Bacteroidota</taxon>
        <taxon>Sphingobacteriia</taxon>
        <taxon>Sphingobacteriales</taxon>
        <taxon>Sphingobacteriaceae</taxon>
        <taxon>Mucilaginibacter</taxon>
    </lineage>
</organism>
<reference evidence="2" key="1">
    <citation type="journal article" date="2019" name="Int. J. Syst. Evol. Microbiol.">
        <title>The Global Catalogue of Microorganisms (GCM) 10K type strain sequencing project: providing services to taxonomists for standard genome sequencing and annotation.</title>
        <authorList>
            <consortium name="The Broad Institute Genomics Platform"/>
            <consortium name="The Broad Institute Genome Sequencing Center for Infectious Disease"/>
            <person name="Wu L."/>
            <person name="Ma J."/>
        </authorList>
    </citation>
    <scope>NUCLEOTIDE SEQUENCE [LARGE SCALE GENOMIC DNA]</scope>
    <source>
        <strain evidence="2">JCM 17705</strain>
    </source>
</reference>
<protein>
    <recommendedName>
        <fullName evidence="3">Outer membrane protein beta-barrel domain-containing protein</fullName>
    </recommendedName>
</protein>
<comment type="caution">
    <text evidence="1">The sequence shown here is derived from an EMBL/GenBank/DDBJ whole genome shotgun (WGS) entry which is preliminary data.</text>
</comment>
<evidence type="ECO:0000313" key="2">
    <source>
        <dbReference type="Proteomes" id="UP001500582"/>
    </source>
</evidence>
<dbReference type="Proteomes" id="UP001500582">
    <property type="component" value="Unassembled WGS sequence"/>
</dbReference>
<evidence type="ECO:0008006" key="3">
    <source>
        <dbReference type="Google" id="ProtNLM"/>
    </source>
</evidence>
<dbReference type="EMBL" id="BAABFT010000012">
    <property type="protein sequence ID" value="GAA4332414.1"/>
    <property type="molecule type" value="Genomic_DNA"/>
</dbReference>
<sequence>MAQQSYNYREWAIGITGGMTKPFCDLQKTDFGYSGGATITYNYNPYIPLTAEFQFGRLSGGDIFSDKDTRQFTNNYKAALIYGDVQLGSFIEYSYSGFLDAIKGFYGGTGVGFIMNNNKTNRYSRTNVGYRFPGVDKSSNFMVPVRFGYEFKIFDAYDDPYLRITIGYVHNFTFGEGLDGYNDPPEIFKNDQPDQYNQITIGIRYDFGREVSYNKFIRRIR</sequence>
<gene>
    <name evidence="1" type="ORF">GCM10023149_38690</name>
</gene>
<keyword evidence="2" id="KW-1185">Reference proteome</keyword>
<dbReference type="RefSeq" id="WP_345212818.1">
    <property type="nucleotide sequence ID" value="NZ_BAABFT010000012.1"/>
</dbReference>
<accession>A0ABP8H0U0</accession>